<dbReference type="Pfam" id="PF00400">
    <property type="entry name" value="WD40"/>
    <property type="match status" value="3"/>
</dbReference>
<dbReference type="InterPro" id="IPR019775">
    <property type="entry name" value="WD40_repeat_CS"/>
</dbReference>
<feature type="coiled-coil region" evidence="7">
    <location>
        <begin position="21"/>
        <end position="55"/>
    </location>
</feature>
<evidence type="ECO:0000256" key="8">
    <source>
        <dbReference type="SAM" id="MobiDB-lite"/>
    </source>
</evidence>
<evidence type="ECO:0000256" key="2">
    <source>
        <dbReference type="ARBA" id="ARBA00005969"/>
    </source>
</evidence>
<dbReference type="SUPFAM" id="SSF50978">
    <property type="entry name" value="WD40 repeat-like"/>
    <property type="match status" value="1"/>
</dbReference>
<reference evidence="11" key="1">
    <citation type="submission" date="2022-11" db="UniProtKB">
        <authorList>
            <consortium name="WormBaseParasite"/>
        </authorList>
    </citation>
    <scope>IDENTIFICATION</scope>
</reference>
<feature type="repeat" description="WD" evidence="6">
    <location>
        <begin position="473"/>
        <end position="514"/>
    </location>
</feature>
<dbReference type="PANTHER" id="PTHR10814:SF21">
    <property type="entry name" value="PROTEIN GROUCHO"/>
    <property type="match status" value="1"/>
</dbReference>
<dbReference type="AlphaFoldDB" id="A0A914YW65"/>
<proteinExistence type="inferred from homology"/>
<feature type="compositionally biased region" description="Acidic residues" evidence="8">
    <location>
        <begin position="241"/>
        <end position="253"/>
    </location>
</feature>
<feature type="domain" description="Groucho/TLE N-terminal Q-rich" evidence="9">
    <location>
        <begin position="16"/>
        <end position="122"/>
    </location>
</feature>
<feature type="compositionally biased region" description="Low complexity" evidence="8">
    <location>
        <begin position="258"/>
        <end position="267"/>
    </location>
</feature>
<evidence type="ECO:0000313" key="11">
    <source>
        <dbReference type="WBParaSite" id="PSU_v2.g4808.t1"/>
    </source>
</evidence>
<evidence type="ECO:0000256" key="1">
    <source>
        <dbReference type="ARBA" id="ARBA00004123"/>
    </source>
</evidence>
<dbReference type="GO" id="GO:0005667">
    <property type="term" value="C:transcription regulator complex"/>
    <property type="evidence" value="ECO:0007669"/>
    <property type="project" value="TreeGrafter"/>
</dbReference>
<keyword evidence="7" id="KW-0175">Coiled coil</keyword>
<dbReference type="PROSITE" id="PS00678">
    <property type="entry name" value="WD_REPEATS_1"/>
    <property type="match status" value="2"/>
</dbReference>
<dbReference type="InterPro" id="IPR009146">
    <property type="entry name" value="Groucho_enhance"/>
</dbReference>
<dbReference type="PANTHER" id="PTHR10814">
    <property type="entry name" value="TRANSDUCIN-LIKE ENHANCER PROTEIN"/>
    <property type="match status" value="1"/>
</dbReference>
<keyword evidence="10" id="KW-1185">Reference proteome</keyword>
<keyword evidence="4" id="KW-0677">Repeat</keyword>
<evidence type="ECO:0000256" key="4">
    <source>
        <dbReference type="ARBA" id="ARBA00022737"/>
    </source>
</evidence>
<evidence type="ECO:0000256" key="3">
    <source>
        <dbReference type="ARBA" id="ARBA00022574"/>
    </source>
</evidence>
<dbReference type="InterPro" id="IPR015943">
    <property type="entry name" value="WD40/YVTN_repeat-like_dom_sf"/>
</dbReference>
<name>A0A914YW65_9BILA</name>
<dbReference type="SMART" id="SM00320">
    <property type="entry name" value="WD40"/>
    <property type="match status" value="4"/>
</dbReference>
<dbReference type="GO" id="GO:0090090">
    <property type="term" value="P:negative regulation of canonical Wnt signaling pathway"/>
    <property type="evidence" value="ECO:0007669"/>
    <property type="project" value="TreeGrafter"/>
</dbReference>
<comment type="similarity">
    <text evidence="2">Belongs to the WD repeat Groucho/TLE family.</text>
</comment>
<feature type="compositionally biased region" description="Polar residues" evidence="8">
    <location>
        <begin position="276"/>
        <end position="292"/>
    </location>
</feature>
<feature type="region of interest" description="Disordered" evidence="8">
    <location>
        <begin position="217"/>
        <end position="313"/>
    </location>
</feature>
<organism evidence="10 11">
    <name type="scientific">Panagrolaimus superbus</name>
    <dbReference type="NCBI Taxonomy" id="310955"/>
    <lineage>
        <taxon>Eukaryota</taxon>
        <taxon>Metazoa</taxon>
        <taxon>Ecdysozoa</taxon>
        <taxon>Nematoda</taxon>
        <taxon>Chromadorea</taxon>
        <taxon>Rhabditida</taxon>
        <taxon>Tylenchina</taxon>
        <taxon>Panagrolaimomorpha</taxon>
        <taxon>Panagrolaimoidea</taxon>
        <taxon>Panagrolaimidae</taxon>
        <taxon>Panagrolaimus</taxon>
    </lineage>
</organism>
<dbReference type="WBParaSite" id="PSU_v2.g4808.t1">
    <property type="protein sequence ID" value="PSU_v2.g4808.t1"/>
    <property type="gene ID" value="PSU_v2.g4808"/>
</dbReference>
<evidence type="ECO:0000256" key="7">
    <source>
        <dbReference type="SAM" id="Coils"/>
    </source>
</evidence>
<dbReference type="InterPro" id="IPR036322">
    <property type="entry name" value="WD40_repeat_dom_sf"/>
</dbReference>
<accession>A0A914YW65</accession>
<dbReference type="Pfam" id="PF03920">
    <property type="entry name" value="TLE_N"/>
    <property type="match status" value="1"/>
</dbReference>
<evidence type="ECO:0000256" key="5">
    <source>
        <dbReference type="ARBA" id="ARBA00023242"/>
    </source>
</evidence>
<dbReference type="Gene3D" id="2.130.10.10">
    <property type="entry name" value="YVTN repeat-like/Quinoprotein amine dehydrogenase"/>
    <property type="match status" value="1"/>
</dbReference>
<evidence type="ECO:0000313" key="10">
    <source>
        <dbReference type="Proteomes" id="UP000887577"/>
    </source>
</evidence>
<dbReference type="Proteomes" id="UP000887577">
    <property type="component" value="Unplaced"/>
</dbReference>
<keyword evidence="3 6" id="KW-0853">WD repeat</keyword>
<comment type="subcellular location">
    <subcellularLocation>
        <location evidence="1">Nucleus</location>
    </subcellularLocation>
</comment>
<protein>
    <submittedName>
        <fullName evidence="11">Groucho/TLE N-terminal Q-rich domain-containing protein</fullName>
    </submittedName>
</protein>
<evidence type="ECO:0000256" key="6">
    <source>
        <dbReference type="PROSITE-ProRule" id="PRU00221"/>
    </source>
</evidence>
<dbReference type="PROSITE" id="PS50294">
    <property type="entry name" value="WD_REPEATS_REGION"/>
    <property type="match status" value="1"/>
</dbReference>
<dbReference type="InterPro" id="IPR005617">
    <property type="entry name" value="Groucho/TLE_N"/>
</dbReference>
<feature type="repeat" description="WD" evidence="6">
    <location>
        <begin position="515"/>
        <end position="556"/>
    </location>
</feature>
<sequence length="575" mass="62222">MYQNRHNAHGGNNTKTVKEHLDRVFEEYSKLSNENQQLRTEMDKLRGENEQILRHQVGGSEQIYNLNCEVLRNQEIAKRLAGAINQFIPMLPPDQQASAIAITERAKNVSPQEVMIQQSQQQFGMLPGLFAGPGGMHPLMHMMAGMKPEDAMAAMMAGQKHPGMMMPPHPNMNSMLAAAAAAASGQMPPSSSAAVAAAAAAAAASQHSGMSIDEIAGRLNNRPPRSGSGTPSKKPKIEIQSDPDQELEIDVQNDDAPTTAHTNGTTTNSRKDGRESAQSMSSRDSATPKSVRNNNSSSAGAGAGGAGIIPPTPDMQFLMQQFANGNRSIDPRTLMYNNNNSNSQSTETNSCYSYLCKDGNTVPATFPPDAFSSSGIPETITKSFELCPDEVVCAVTFAPSNDKVYTGGKGCVKLWDISSAEAAAKPISYIKCLEDNYIRSCKLLNEQSWLLVGGEAQNIVIYDTTANQIVQELDTESQACYALAVSNDSNMCFSCCADGKVILWDIRSKEKVASLSGHQDGASCIDISSDGTTLWTGGLDSTVRSWDIRERREIDKYELQSQVSVFLKEIEILIF</sequence>
<dbReference type="GO" id="GO:0005634">
    <property type="term" value="C:nucleus"/>
    <property type="evidence" value="ECO:0007669"/>
    <property type="project" value="UniProtKB-SubCell"/>
</dbReference>
<dbReference type="GO" id="GO:0003714">
    <property type="term" value="F:transcription corepressor activity"/>
    <property type="evidence" value="ECO:0007669"/>
    <property type="project" value="TreeGrafter"/>
</dbReference>
<dbReference type="InterPro" id="IPR001680">
    <property type="entry name" value="WD40_rpt"/>
</dbReference>
<evidence type="ECO:0000259" key="9">
    <source>
        <dbReference type="Pfam" id="PF03920"/>
    </source>
</evidence>
<dbReference type="PROSITE" id="PS50082">
    <property type="entry name" value="WD_REPEATS_2"/>
    <property type="match status" value="2"/>
</dbReference>
<keyword evidence="5" id="KW-0539">Nucleus</keyword>